<proteinExistence type="predicted"/>
<evidence type="ECO:0000256" key="1">
    <source>
        <dbReference type="ARBA" id="ARBA00022679"/>
    </source>
</evidence>
<keyword evidence="6" id="KW-0695">RNA-directed DNA polymerase</keyword>
<dbReference type="InterPro" id="IPR010661">
    <property type="entry name" value="RVT_thumb"/>
</dbReference>
<dbReference type="AlphaFoldDB" id="A0A7L2RHS2"/>
<reference evidence="8 9" key="1">
    <citation type="submission" date="2019-09" db="EMBL/GenBank/DDBJ databases">
        <title>Bird 10,000 Genomes (B10K) Project - Family phase.</title>
        <authorList>
            <person name="Zhang G."/>
        </authorList>
    </citation>
    <scope>NUCLEOTIDE SEQUENCE [LARGE SCALE GENOMIC DNA]</scope>
    <source>
        <strain evidence="8">B10K-DU-002-79</strain>
    </source>
</reference>
<name>A0A7L2RHS2_9PASS</name>
<dbReference type="PANTHER" id="PTHR41694">
    <property type="entry name" value="ENDOGENOUS RETROVIRUS GROUP K MEMBER POL PROTEIN"/>
    <property type="match status" value="1"/>
</dbReference>
<evidence type="ECO:0000256" key="6">
    <source>
        <dbReference type="ARBA" id="ARBA00022918"/>
    </source>
</evidence>
<keyword evidence="9" id="KW-1185">Reference proteome</keyword>
<keyword evidence="2" id="KW-0548">Nucleotidyltransferase</keyword>
<feature type="non-terminal residue" evidence="8">
    <location>
        <position position="56"/>
    </location>
</feature>
<evidence type="ECO:0000313" key="9">
    <source>
        <dbReference type="Proteomes" id="UP000560066"/>
    </source>
</evidence>
<keyword evidence="4" id="KW-0255">Endonuclease</keyword>
<feature type="domain" description="Reverse transcriptase thumb" evidence="7">
    <location>
        <begin position="4"/>
        <end position="56"/>
    </location>
</feature>
<evidence type="ECO:0000256" key="4">
    <source>
        <dbReference type="ARBA" id="ARBA00022759"/>
    </source>
</evidence>
<dbReference type="OrthoDB" id="6773263at2759"/>
<gene>
    <name evidence="8" type="primary">Ervk18_1</name>
    <name evidence="8" type="ORF">NEOCOR_R09104</name>
</gene>
<dbReference type="Proteomes" id="UP000560066">
    <property type="component" value="Unassembled WGS sequence"/>
</dbReference>
<dbReference type="PANTHER" id="PTHR41694:SF3">
    <property type="entry name" value="RNA-DIRECTED DNA POLYMERASE-RELATED"/>
    <property type="match status" value="1"/>
</dbReference>
<comment type="caution">
    <text evidence="8">The sequence shown here is derived from an EMBL/GenBank/DDBJ whole genome shotgun (WGS) entry which is preliminary data.</text>
</comment>
<protein>
    <submittedName>
        <fullName evidence="8">POK18 protein</fullName>
    </submittedName>
</protein>
<feature type="non-terminal residue" evidence="8">
    <location>
        <position position="1"/>
    </location>
</feature>
<keyword evidence="1" id="KW-0808">Transferase</keyword>
<keyword evidence="5" id="KW-0378">Hydrolase</keyword>
<dbReference type="Pfam" id="PF06817">
    <property type="entry name" value="RVT_thumb"/>
    <property type="match status" value="1"/>
</dbReference>
<accession>A0A7L2RHS2</accession>
<evidence type="ECO:0000256" key="2">
    <source>
        <dbReference type="ARBA" id="ARBA00022695"/>
    </source>
</evidence>
<dbReference type="GO" id="GO:0016787">
    <property type="term" value="F:hydrolase activity"/>
    <property type="evidence" value="ECO:0007669"/>
    <property type="project" value="UniProtKB-KW"/>
</dbReference>
<evidence type="ECO:0000256" key="5">
    <source>
        <dbReference type="ARBA" id="ARBA00022801"/>
    </source>
</evidence>
<evidence type="ECO:0000313" key="8">
    <source>
        <dbReference type="EMBL" id="NXS07733.1"/>
    </source>
</evidence>
<evidence type="ECO:0000256" key="3">
    <source>
        <dbReference type="ARBA" id="ARBA00022722"/>
    </source>
</evidence>
<dbReference type="GO" id="GO:0035613">
    <property type="term" value="F:RNA stem-loop binding"/>
    <property type="evidence" value="ECO:0007669"/>
    <property type="project" value="TreeGrafter"/>
</dbReference>
<dbReference type="EMBL" id="VYZS01026239">
    <property type="protein sequence ID" value="NXS07733.1"/>
    <property type="molecule type" value="Genomic_DNA"/>
</dbReference>
<dbReference type="Gene3D" id="3.30.70.270">
    <property type="match status" value="1"/>
</dbReference>
<keyword evidence="3" id="KW-0540">Nuclease</keyword>
<dbReference type="GO" id="GO:0004519">
    <property type="term" value="F:endonuclease activity"/>
    <property type="evidence" value="ECO:0007669"/>
    <property type="project" value="UniProtKB-KW"/>
</dbReference>
<dbReference type="GO" id="GO:0003964">
    <property type="term" value="F:RNA-directed DNA polymerase activity"/>
    <property type="evidence" value="ECO:0007669"/>
    <property type="project" value="UniProtKB-KW"/>
</dbReference>
<dbReference type="InterPro" id="IPR043128">
    <property type="entry name" value="Rev_trsase/Diguanyl_cyclase"/>
</dbReference>
<organism evidence="8 9">
    <name type="scientific">Neodrepanis coruscans</name>
    <name type="common">wattled asity</name>
    <dbReference type="NCBI Taxonomy" id="254563"/>
    <lineage>
        <taxon>Eukaryota</taxon>
        <taxon>Metazoa</taxon>
        <taxon>Chordata</taxon>
        <taxon>Craniata</taxon>
        <taxon>Vertebrata</taxon>
        <taxon>Euteleostomi</taxon>
        <taxon>Archelosauria</taxon>
        <taxon>Archosauria</taxon>
        <taxon>Dinosauria</taxon>
        <taxon>Saurischia</taxon>
        <taxon>Theropoda</taxon>
        <taxon>Coelurosauria</taxon>
        <taxon>Aves</taxon>
        <taxon>Neognathae</taxon>
        <taxon>Neoaves</taxon>
        <taxon>Telluraves</taxon>
        <taxon>Australaves</taxon>
        <taxon>Passeriformes</taxon>
        <taxon>Philepittidae</taxon>
        <taxon>Neodrepanis</taxon>
    </lineage>
</organism>
<sequence length="56" mass="6227">NVLPQKVKLNSNISILNNLQKLWGTINWIWPVLGISTEQLSPLFLLLKGDGDLSSP</sequence>
<evidence type="ECO:0000259" key="7">
    <source>
        <dbReference type="Pfam" id="PF06817"/>
    </source>
</evidence>